<proteinExistence type="predicted"/>
<keyword evidence="2" id="KW-1185">Reference proteome</keyword>
<dbReference type="Proteomes" id="UP001431783">
    <property type="component" value="Unassembled WGS sequence"/>
</dbReference>
<evidence type="ECO:0000313" key="1">
    <source>
        <dbReference type="EMBL" id="KAK9872022.1"/>
    </source>
</evidence>
<comment type="caution">
    <text evidence="1">The sequence shown here is derived from an EMBL/GenBank/DDBJ whole genome shotgun (WGS) entry which is preliminary data.</text>
</comment>
<reference evidence="1 2" key="1">
    <citation type="submission" date="2023-03" db="EMBL/GenBank/DDBJ databases">
        <title>Genome insight into feeding habits of ladybird beetles.</title>
        <authorList>
            <person name="Li H.-S."/>
            <person name="Huang Y.-H."/>
            <person name="Pang H."/>
        </authorList>
    </citation>
    <scope>NUCLEOTIDE SEQUENCE [LARGE SCALE GENOMIC DNA]</scope>
    <source>
        <strain evidence="1">SYSU_2023b</strain>
        <tissue evidence="1">Whole body</tissue>
    </source>
</reference>
<dbReference type="AlphaFoldDB" id="A0AAW1TKX3"/>
<name>A0AAW1TKX3_9CUCU</name>
<dbReference type="EMBL" id="JARQZJ010000008">
    <property type="protein sequence ID" value="KAK9872022.1"/>
    <property type="molecule type" value="Genomic_DNA"/>
</dbReference>
<accession>A0AAW1TKX3</accession>
<sequence>MGNFLIEIKKQNKNIFQPKDVLLPEHYDTIINAINIVAGYDEDTGIHNAPSTAYNLRLHVEQITEQLQPLYKRQANVEKRSAVADSICLMIEGFRTDINKTVSENQCQKEGIKRFYCLQQKI</sequence>
<organism evidence="1 2">
    <name type="scientific">Henosepilachna vigintioctopunctata</name>
    <dbReference type="NCBI Taxonomy" id="420089"/>
    <lineage>
        <taxon>Eukaryota</taxon>
        <taxon>Metazoa</taxon>
        <taxon>Ecdysozoa</taxon>
        <taxon>Arthropoda</taxon>
        <taxon>Hexapoda</taxon>
        <taxon>Insecta</taxon>
        <taxon>Pterygota</taxon>
        <taxon>Neoptera</taxon>
        <taxon>Endopterygota</taxon>
        <taxon>Coleoptera</taxon>
        <taxon>Polyphaga</taxon>
        <taxon>Cucujiformia</taxon>
        <taxon>Coccinelloidea</taxon>
        <taxon>Coccinellidae</taxon>
        <taxon>Epilachninae</taxon>
        <taxon>Epilachnini</taxon>
        <taxon>Henosepilachna</taxon>
    </lineage>
</organism>
<evidence type="ECO:0000313" key="2">
    <source>
        <dbReference type="Proteomes" id="UP001431783"/>
    </source>
</evidence>
<gene>
    <name evidence="1" type="ORF">WA026_015271</name>
</gene>
<protein>
    <submittedName>
        <fullName evidence="1">Uncharacterized protein</fullName>
    </submittedName>
</protein>